<protein>
    <submittedName>
        <fullName evidence="2">Uncharacterized protein</fullName>
    </submittedName>
</protein>
<comment type="caution">
    <text evidence="2">The sequence shown here is derived from an EMBL/GenBank/DDBJ whole genome shotgun (WGS) entry which is preliminary data.</text>
</comment>
<evidence type="ECO:0000256" key="1">
    <source>
        <dbReference type="SAM" id="SignalP"/>
    </source>
</evidence>
<feature type="chain" id="PRO_5001618537" evidence="1">
    <location>
        <begin position="25"/>
        <end position="139"/>
    </location>
</feature>
<dbReference type="Proteomes" id="UP000027037">
    <property type="component" value="Unassembled WGS sequence"/>
</dbReference>
<evidence type="ECO:0000313" key="2">
    <source>
        <dbReference type="EMBL" id="KCZ51921.1"/>
    </source>
</evidence>
<dbReference type="PATRIC" id="fig|1280946.3.peg.3117"/>
<accession>A0A062TV91</accession>
<name>A0A062TV91_9PROT</name>
<dbReference type="STRING" id="1280946.HY29_05130"/>
<dbReference type="OrthoDB" id="7619227at2"/>
<dbReference type="eggNOG" id="ENOG5033RF9">
    <property type="taxonomic scope" value="Bacteria"/>
</dbReference>
<gene>
    <name evidence="2" type="ORF">HY29_05130</name>
</gene>
<sequence>MMQFVTRLLTLFAAAFMAAHPVMACPLMVGASETAPTEMSSNHPCHDMAMEAMADTGHTDQASSSDCPAGYDCAPMLIQAHSDANPVAPVANVDAEFAAVLANPPKAFLPERETLKTGPPPRLDIVQHTPISLKQRFLN</sequence>
<keyword evidence="1" id="KW-0732">Signal</keyword>
<feature type="signal peptide" evidence="1">
    <location>
        <begin position="1"/>
        <end position="24"/>
    </location>
</feature>
<proteinExistence type="predicted"/>
<dbReference type="EMBL" id="AWFF01000076">
    <property type="protein sequence ID" value="KCZ51921.1"/>
    <property type="molecule type" value="Genomic_DNA"/>
</dbReference>
<dbReference type="AlphaFoldDB" id="A0A062TV91"/>
<reference evidence="2 3" key="1">
    <citation type="journal article" date="2014" name="Antonie Van Leeuwenhoek">
        <title>Hyphomonas beringensis sp. nov. and Hyphomonas chukchiensis sp. nov., isolated from surface seawater of the Bering Sea and Chukchi Sea.</title>
        <authorList>
            <person name="Li C."/>
            <person name="Lai Q."/>
            <person name="Li G."/>
            <person name="Dong C."/>
            <person name="Wang J."/>
            <person name="Liao Y."/>
            <person name="Shao Z."/>
        </authorList>
    </citation>
    <scope>NUCLEOTIDE SEQUENCE [LARGE SCALE GENOMIC DNA]</scope>
    <source>
        <strain evidence="2 3">25B14_1</strain>
    </source>
</reference>
<organism evidence="2 3">
    <name type="scientific">Hyphomonas beringensis</name>
    <dbReference type="NCBI Taxonomy" id="1280946"/>
    <lineage>
        <taxon>Bacteria</taxon>
        <taxon>Pseudomonadati</taxon>
        <taxon>Pseudomonadota</taxon>
        <taxon>Alphaproteobacteria</taxon>
        <taxon>Hyphomonadales</taxon>
        <taxon>Hyphomonadaceae</taxon>
        <taxon>Hyphomonas</taxon>
    </lineage>
</organism>
<evidence type="ECO:0000313" key="3">
    <source>
        <dbReference type="Proteomes" id="UP000027037"/>
    </source>
</evidence>
<keyword evidence="3" id="KW-1185">Reference proteome</keyword>